<dbReference type="Proteomes" id="UP000293719">
    <property type="component" value="Chromosome"/>
</dbReference>
<dbReference type="GO" id="GO:0008270">
    <property type="term" value="F:zinc ion binding"/>
    <property type="evidence" value="ECO:0007669"/>
    <property type="project" value="TreeGrafter"/>
</dbReference>
<keyword evidence="6" id="KW-0804">Transcription</keyword>
<dbReference type="AlphaFoldDB" id="A0A4P6V2M8"/>
<name>A0A4P6V2M8_9HYPH</name>
<dbReference type="EMBL" id="CP036532">
    <property type="protein sequence ID" value="QBK31163.1"/>
    <property type="molecule type" value="Genomic_DNA"/>
</dbReference>
<dbReference type="GeneID" id="90767922"/>
<dbReference type="PANTHER" id="PTHR33202:SF6">
    <property type="entry name" value="ZINC UPTAKE REGULATION PROTEIN"/>
    <property type="match status" value="1"/>
</dbReference>
<dbReference type="GO" id="GO:0003700">
    <property type="term" value="F:DNA-binding transcription factor activity"/>
    <property type="evidence" value="ECO:0007669"/>
    <property type="project" value="InterPro"/>
</dbReference>
<keyword evidence="4" id="KW-0805">Transcription regulation</keyword>
<dbReference type="GO" id="GO:1900376">
    <property type="term" value="P:regulation of secondary metabolite biosynthetic process"/>
    <property type="evidence" value="ECO:0007669"/>
    <property type="project" value="TreeGrafter"/>
</dbReference>
<feature type="binding site" evidence="7">
    <location>
        <position position="96"/>
    </location>
    <ligand>
        <name>Zn(2+)</name>
        <dbReference type="ChEBI" id="CHEBI:29105"/>
    </ligand>
</feature>
<dbReference type="GO" id="GO:0045892">
    <property type="term" value="P:negative regulation of DNA-templated transcription"/>
    <property type="evidence" value="ECO:0007669"/>
    <property type="project" value="TreeGrafter"/>
</dbReference>
<gene>
    <name evidence="8" type="ORF">E0E05_11490</name>
</gene>
<evidence type="ECO:0000256" key="4">
    <source>
        <dbReference type="ARBA" id="ARBA00023015"/>
    </source>
</evidence>
<dbReference type="GO" id="GO:0000976">
    <property type="term" value="F:transcription cis-regulatory region binding"/>
    <property type="evidence" value="ECO:0007669"/>
    <property type="project" value="TreeGrafter"/>
</dbReference>
<dbReference type="InterPro" id="IPR002481">
    <property type="entry name" value="FUR"/>
</dbReference>
<keyword evidence="5" id="KW-0238">DNA-binding</keyword>
<keyword evidence="9" id="KW-1185">Reference proteome</keyword>
<protein>
    <submittedName>
        <fullName evidence="8">Transcriptional repressor</fullName>
    </submittedName>
</protein>
<keyword evidence="2" id="KW-0678">Repressor</keyword>
<dbReference type="InterPro" id="IPR043135">
    <property type="entry name" value="Fur_C"/>
</dbReference>
<dbReference type="Gene3D" id="3.30.1490.190">
    <property type="match status" value="1"/>
</dbReference>
<feature type="binding site" evidence="7">
    <location>
        <position position="93"/>
    </location>
    <ligand>
        <name>Zn(2+)</name>
        <dbReference type="ChEBI" id="CHEBI:29105"/>
    </ligand>
</feature>
<dbReference type="SUPFAM" id="SSF46785">
    <property type="entry name" value="Winged helix' DNA-binding domain"/>
    <property type="match status" value="1"/>
</dbReference>
<dbReference type="GO" id="GO:0005829">
    <property type="term" value="C:cytosol"/>
    <property type="evidence" value="ECO:0007669"/>
    <property type="project" value="TreeGrafter"/>
</dbReference>
<dbReference type="InterPro" id="IPR036388">
    <property type="entry name" value="WH-like_DNA-bd_sf"/>
</dbReference>
<dbReference type="Pfam" id="PF01475">
    <property type="entry name" value="FUR"/>
    <property type="match status" value="1"/>
</dbReference>
<proteinExistence type="inferred from homology"/>
<accession>A0A4P6V2M8</accession>
<evidence type="ECO:0000313" key="9">
    <source>
        <dbReference type="Proteomes" id="UP000293719"/>
    </source>
</evidence>
<sequence length="138" mass="14753">MSAETRPAGDGPPLTRNQGLVLDTLTSAQGPLSAYAILDALRDDGFRAPLQVYRALEKLVGEGLVHRLESLNAYVACRHGHGEAHETIAFAICDRCGDVRELEDGTMGDELNRLAAEAAFQLRASVVEMRGVCADCAA</sequence>
<dbReference type="PANTHER" id="PTHR33202">
    <property type="entry name" value="ZINC UPTAKE REGULATION PROTEIN"/>
    <property type="match status" value="1"/>
</dbReference>
<comment type="similarity">
    <text evidence="1">Belongs to the Fur family.</text>
</comment>
<comment type="cofactor">
    <cofactor evidence="7">
        <name>Zn(2+)</name>
        <dbReference type="ChEBI" id="CHEBI:29105"/>
    </cofactor>
    <text evidence="7">Binds 1 zinc ion per subunit.</text>
</comment>
<evidence type="ECO:0000256" key="2">
    <source>
        <dbReference type="ARBA" id="ARBA00022491"/>
    </source>
</evidence>
<feature type="binding site" evidence="7">
    <location>
        <position position="133"/>
    </location>
    <ligand>
        <name>Zn(2+)</name>
        <dbReference type="ChEBI" id="CHEBI:29105"/>
    </ligand>
</feature>
<evidence type="ECO:0000256" key="3">
    <source>
        <dbReference type="ARBA" id="ARBA00022833"/>
    </source>
</evidence>
<dbReference type="Gene3D" id="1.10.10.10">
    <property type="entry name" value="Winged helix-like DNA-binding domain superfamily/Winged helix DNA-binding domain"/>
    <property type="match status" value="1"/>
</dbReference>
<evidence type="ECO:0000256" key="7">
    <source>
        <dbReference type="PIRSR" id="PIRSR602481-1"/>
    </source>
</evidence>
<dbReference type="OrthoDB" id="9801127at2"/>
<evidence type="ECO:0000256" key="5">
    <source>
        <dbReference type="ARBA" id="ARBA00023125"/>
    </source>
</evidence>
<evidence type="ECO:0000256" key="1">
    <source>
        <dbReference type="ARBA" id="ARBA00007957"/>
    </source>
</evidence>
<keyword evidence="7" id="KW-0479">Metal-binding</keyword>
<evidence type="ECO:0000256" key="6">
    <source>
        <dbReference type="ARBA" id="ARBA00023163"/>
    </source>
</evidence>
<keyword evidence="3 7" id="KW-0862">Zinc</keyword>
<evidence type="ECO:0000313" key="8">
    <source>
        <dbReference type="EMBL" id="QBK31163.1"/>
    </source>
</evidence>
<organism evidence="8 9">
    <name type="scientific">Roseitalea porphyridii</name>
    <dbReference type="NCBI Taxonomy" id="1852022"/>
    <lineage>
        <taxon>Bacteria</taxon>
        <taxon>Pseudomonadati</taxon>
        <taxon>Pseudomonadota</taxon>
        <taxon>Alphaproteobacteria</taxon>
        <taxon>Hyphomicrobiales</taxon>
        <taxon>Ahrensiaceae</taxon>
        <taxon>Roseitalea</taxon>
    </lineage>
</organism>
<feature type="binding site" evidence="7">
    <location>
        <position position="136"/>
    </location>
    <ligand>
        <name>Zn(2+)</name>
        <dbReference type="ChEBI" id="CHEBI:29105"/>
    </ligand>
</feature>
<dbReference type="RefSeq" id="WP_131616838.1">
    <property type="nucleotide sequence ID" value="NZ_CP036532.1"/>
</dbReference>
<reference evidence="8 9" key="1">
    <citation type="journal article" date="2017" name="Int. J. Syst. Evol. Microbiol.">
        <title>Roseitalea porphyridii gen. nov., sp. nov., isolated from a red alga, and reclassification of Hoeflea suaedae Chung et al. 2013 as Pseudohoeflea suaedae gen. nov., comb. nov.</title>
        <authorList>
            <person name="Hyeon J.W."/>
            <person name="Jeong S.E."/>
            <person name="Baek K."/>
            <person name="Jeon C.O."/>
        </authorList>
    </citation>
    <scope>NUCLEOTIDE SEQUENCE [LARGE SCALE GENOMIC DNA]</scope>
    <source>
        <strain evidence="8 9">MA7-20</strain>
    </source>
</reference>
<dbReference type="InterPro" id="IPR036390">
    <property type="entry name" value="WH_DNA-bd_sf"/>
</dbReference>
<dbReference type="KEGG" id="rpod:E0E05_11490"/>